<dbReference type="SUPFAM" id="SSF56801">
    <property type="entry name" value="Acetyl-CoA synthetase-like"/>
    <property type="match status" value="1"/>
</dbReference>
<feature type="non-terminal residue" evidence="4">
    <location>
        <position position="323"/>
    </location>
</feature>
<feature type="domain" description="AMP-dependent synthetase/ligase" evidence="2">
    <location>
        <begin position="187"/>
        <end position="323"/>
    </location>
</feature>
<name>A0ABR5HR29_STRLW</name>
<evidence type="ECO:0000256" key="1">
    <source>
        <dbReference type="SAM" id="MobiDB-lite"/>
    </source>
</evidence>
<dbReference type="Pfam" id="PF00501">
    <property type="entry name" value="AMP-binding"/>
    <property type="match status" value="1"/>
</dbReference>
<dbReference type="PANTHER" id="PTHR45527">
    <property type="entry name" value="NONRIBOSOMAL PEPTIDE SYNTHETASE"/>
    <property type="match status" value="1"/>
</dbReference>
<protein>
    <recommendedName>
        <fullName evidence="6">AMP-binding protein</fullName>
    </recommendedName>
</protein>
<evidence type="ECO:0000259" key="2">
    <source>
        <dbReference type="Pfam" id="PF00501"/>
    </source>
</evidence>
<comment type="caution">
    <text evidence="4">The sequence shown here is derived from an EMBL/GenBank/DDBJ whole genome shotgun (WGS) entry which is preliminary data.</text>
</comment>
<evidence type="ECO:0000259" key="3">
    <source>
        <dbReference type="Pfam" id="PF00668"/>
    </source>
</evidence>
<sequence length="323" mass="34901">LPETQNLVGFFVNTLVLRSEVRPEQSFPEFVTAVRQTVRDAFAHQDVPFERVVDEVQPVRDTSRTPLFQVMVVLQNTPSAELDLPGLEVTDVETELRHAAFDLTLEFAETDTGALHGLLTYNTGLFDPATAERMAEQLGTLLTALAEDPDRPVGTLPLTTDAELKALLDQGHGTARPVPAATLPRLFEQQAARTPDAIALAEGARQWTYAQADRAANRLAHRLIARGAGPETVVALALPRGAAMVVAQLAVTKAGGAFLPVDPDYPEQRRRFMIRDAGAALVLDDPEEVWAAGGPDTAPTDADRTTPLTPQHPAYVIYTSGST</sequence>
<feature type="region of interest" description="Disordered" evidence="1">
    <location>
        <begin position="291"/>
        <end position="310"/>
    </location>
</feature>
<dbReference type="Proteomes" id="UP000037274">
    <property type="component" value="Unassembled WGS sequence"/>
</dbReference>
<evidence type="ECO:0000313" key="5">
    <source>
        <dbReference type="Proteomes" id="UP000037274"/>
    </source>
</evidence>
<accession>A0ABR5HR29</accession>
<feature type="non-terminal residue" evidence="4">
    <location>
        <position position="1"/>
    </location>
</feature>
<dbReference type="Gene3D" id="3.30.559.10">
    <property type="entry name" value="Chloramphenicol acetyltransferase-like domain"/>
    <property type="match status" value="1"/>
</dbReference>
<reference evidence="4 5" key="1">
    <citation type="submission" date="2015-06" db="EMBL/GenBank/DDBJ databases">
        <title>Draft genome sequence of Streptomyces leeuwenhoekii C58, which produces the novel lasso peptide, chaxapeptin.</title>
        <authorList>
            <person name="Yi Y."/>
            <person name="Hai D."/>
            <person name="Jaspars M."/>
            <person name="Sheng H."/>
            <person name="Rateb M.E."/>
            <person name="Bull A."/>
            <person name="Goodfellow M."/>
            <person name="Asenjo J.A."/>
            <person name="Ebel R."/>
        </authorList>
    </citation>
    <scope>NUCLEOTIDE SEQUENCE [LARGE SCALE GENOMIC DNA]</scope>
    <source>
        <strain evidence="4 5">C58</strain>
    </source>
</reference>
<dbReference type="RefSeq" id="WP_048574397.1">
    <property type="nucleotide sequence ID" value="NZ_LFEH01000190.1"/>
</dbReference>
<organism evidence="4 5">
    <name type="scientific">Streptomyces leeuwenhoekii</name>
    <dbReference type="NCBI Taxonomy" id="1437453"/>
    <lineage>
        <taxon>Bacteria</taxon>
        <taxon>Bacillati</taxon>
        <taxon>Actinomycetota</taxon>
        <taxon>Actinomycetes</taxon>
        <taxon>Kitasatosporales</taxon>
        <taxon>Streptomycetaceae</taxon>
        <taxon>Streptomyces</taxon>
    </lineage>
</organism>
<dbReference type="Pfam" id="PF00668">
    <property type="entry name" value="Condensation"/>
    <property type="match status" value="1"/>
</dbReference>
<dbReference type="EMBL" id="LFEH01000190">
    <property type="protein sequence ID" value="KMS67482.1"/>
    <property type="molecule type" value="Genomic_DNA"/>
</dbReference>
<dbReference type="InterPro" id="IPR000873">
    <property type="entry name" value="AMP-dep_synth/lig_dom"/>
</dbReference>
<evidence type="ECO:0008006" key="6">
    <source>
        <dbReference type="Google" id="ProtNLM"/>
    </source>
</evidence>
<feature type="domain" description="Condensation" evidence="3">
    <location>
        <begin position="3"/>
        <end position="168"/>
    </location>
</feature>
<evidence type="ECO:0000313" key="4">
    <source>
        <dbReference type="EMBL" id="KMS67482.1"/>
    </source>
</evidence>
<dbReference type="Gene3D" id="3.30.559.30">
    <property type="entry name" value="Nonribosomal peptide synthetase, condensation domain"/>
    <property type="match status" value="1"/>
</dbReference>
<dbReference type="SUPFAM" id="SSF52777">
    <property type="entry name" value="CoA-dependent acyltransferases"/>
    <property type="match status" value="1"/>
</dbReference>
<dbReference type="Gene3D" id="3.40.50.980">
    <property type="match status" value="2"/>
</dbReference>
<gene>
    <name evidence="4" type="ORF">ACH49_28460</name>
</gene>
<proteinExistence type="predicted"/>
<dbReference type="InterPro" id="IPR023213">
    <property type="entry name" value="CAT-like_dom_sf"/>
</dbReference>
<feature type="compositionally biased region" description="Low complexity" evidence="1">
    <location>
        <begin position="295"/>
        <end position="309"/>
    </location>
</feature>
<dbReference type="InterPro" id="IPR001242">
    <property type="entry name" value="Condensation_dom"/>
</dbReference>
<keyword evidence="5" id="KW-1185">Reference proteome</keyword>
<dbReference type="PANTHER" id="PTHR45527:SF1">
    <property type="entry name" value="FATTY ACID SYNTHASE"/>
    <property type="match status" value="1"/>
</dbReference>